<accession>A0A9P5BWV1</accession>
<organism evidence="1 2">
    <name type="scientific">Didymella heteroderae</name>
    <dbReference type="NCBI Taxonomy" id="1769908"/>
    <lineage>
        <taxon>Eukaryota</taxon>
        <taxon>Fungi</taxon>
        <taxon>Dikarya</taxon>
        <taxon>Ascomycota</taxon>
        <taxon>Pezizomycotina</taxon>
        <taxon>Dothideomycetes</taxon>
        <taxon>Pleosporomycetidae</taxon>
        <taxon>Pleosporales</taxon>
        <taxon>Pleosporineae</taxon>
        <taxon>Didymellaceae</taxon>
        <taxon>Didymella</taxon>
    </lineage>
</organism>
<proteinExistence type="predicted"/>
<evidence type="ECO:0000313" key="2">
    <source>
        <dbReference type="Proteomes" id="UP000758155"/>
    </source>
</evidence>
<sequence>MAALPLTPPRLGGCGTLEVIPKELRQKIYSFAFDLDEPVTMKICCGPETTVRERGACKKHGAGAASGGRFNILGISKMMRTEAIWVLMTQGKLVLDVNGALEKYLRYYRWSSQRRSAPASPDDDRKVAMWKAASQFRDVKLKIPYPILSYGDPGVYMNDLVEAAFSLCQSWTQEQCVDVRPQRTVTVDLGHLFGTESPFNLSYPDHMDSALDWLGCHYADIRQPDFARIGPDASNNLRRLLSVVSRHRGQSKWTFAAHAELYDYEAFAEGAEWLEAFQAACAGFDLPFENCSPRPYHMPWKTT</sequence>
<dbReference type="AlphaFoldDB" id="A0A9P5BWV1"/>
<reference evidence="1" key="1">
    <citation type="submission" date="2019-04" db="EMBL/GenBank/DDBJ databases">
        <title>Sequencing of skin fungus with MAO and IRED activity.</title>
        <authorList>
            <person name="Marsaioli A.J."/>
            <person name="Bonatto J.M.C."/>
            <person name="Reis Junior O."/>
        </authorList>
    </citation>
    <scope>NUCLEOTIDE SEQUENCE</scope>
    <source>
        <strain evidence="1">28M1</strain>
    </source>
</reference>
<keyword evidence="2" id="KW-1185">Reference proteome</keyword>
<dbReference type="EMBL" id="SWKV01000096">
    <property type="protein sequence ID" value="KAF3032586.1"/>
    <property type="molecule type" value="Genomic_DNA"/>
</dbReference>
<evidence type="ECO:0000313" key="1">
    <source>
        <dbReference type="EMBL" id="KAF3032586.1"/>
    </source>
</evidence>
<protein>
    <submittedName>
        <fullName evidence="1">Uncharacterized protein</fullName>
    </submittedName>
</protein>
<name>A0A9P5BWV1_9PLEO</name>
<dbReference type="Proteomes" id="UP000758155">
    <property type="component" value="Unassembled WGS sequence"/>
</dbReference>
<gene>
    <name evidence="1" type="ORF">E8E12_001657</name>
</gene>
<dbReference type="OrthoDB" id="3797827at2759"/>
<comment type="caution">
    <text evidence="1">The sequence shown here is derived from an EMBL/GenBank/DDBJ whole genome shotgun (WGS) entry which is preliminary data.</text>
</comment>